<dbReference type="PANTHER" id="PTHR42939">
    <property type="entry name" value="ABC TRANSPORTER ATP-BINDING PROTEIN ALBC-RELATED"/>
    <property type="match status" value="1"/>
</dbReference>
<dbReference type="Gene3D" id="3.40.50.300">
    <property type="entry name" value="P-loop containing nucleotide triphosphate hydrolases"/>
    <property type="match status" value="1"/>
</dbReference>
<dbReference type="RefSeq" id="WP_130922732.1">
    <property type="nucleotide sequence ID" value="NZ_JAANOM010000001.1"/>
</dbReference>
<dbReference type="InterPro" id="IPR003439">
    <property type="entry name" value="ABC_transporter-like_ATP-bd"/>
</dbReference>
<protein>
    <submittedName>
        <fullName evidence="5">ATP-binding cassette domain-containing protein</fullName>
    </submittedName>
</protein>
<evidence type="ECO:0000313" key="5">
    <source>
        <dbReference type="EMBL" id="TBH74203.1"/>
    </source>
</evidence>
<dbReference type="OrthoDB" id="9801987at2"/>
<keyword evidence="3 5" id="KW-0067">ATP-binding</keyword>
<dbReference type="GO" id="GO:0005524">
    <property type="term" value="F:ATP binding"/>
    <property type="evidence" value="ECO:0007669"/>
    <property type="project" value="UniProtKB-KW"/>
</dbReference>
<dbReference type="SUPFAM" id="SSF52540">
    <property type="entry name" value="P-loop containing nucleoside triphosphate hydrolases"/>
    <property type="match status" value="1"/>
</dbReference>
<accession>A0A4Q9BFB6</accession>
<dbReference type="Proteomes" id="UP000293583">
    <property type="component" value="Unassembled WGS sequence"/>
</dbReference>
<dbReference type="Pfam" id="PF00005">
    <property type="entry name" value="ABC_tran"/>
    <property type="match status" value="1"/>
</dbReference>
<keyword evidence="6" id="KW-1185">Reference proteome</keyword>
<keyword evidence="1" id="KW-0813">Transport</keyword>
<dbReference type="GO" id="GO:0016887">
    <property type="term" value="F:ATP hydrolysis activity"/>
    <property type="evidence" value="ECO:0007669"/>
    <property type="project" value="InterPro"/>
</dbReference>
<evidence type="ECO:0000256" key="3">
    <source>
        <dbReference type="ARBA" id="ARBA00022840"/>
    </source>
</evidence>
<sequence length="215" mass="24322">MNISISHLIAGYIKGEPAIKIPHLELTHEDKVVFIKGSNGSGKTSFLKVFYNGIRTIEGQVLIDQNELNEKTRTNWLSKIGVCLHNGLSYNHLSVEENKRLISYLYPLAPHDYRSSLFNSLNLAEISTKKANELSVGQRKRLDLFLAMQHKPQLVLLDEPTSNLDSENAALIHSIIRDYSQYKNMQFIIASNNENEIALFDTKVVQITNGEILVN</sequence>
<feature type="domain" description="ABC transporter" evidence="4">
    <location>
        <begin position="3"/>
        <end position="214"/>
    </location>
</feature>
<evidence type="ECO:0000256" key="1">
    <source>
        <dbReference type="ARBA" id="ARBA00022448"/>
    </source>
</evidence>
<dbReference type="EMBL" id="SEWY01000002">
    <property type="protein sequence ID" value="TBH74203.1"/>
    <property type="molecule type" value="Genomic_DNA"/>
</dbReference>
<proteinExistence type="predicted"/>
<organism evidence="5 6">
    <name type="scientific">Aquirufa antheringensis</name>
    <dbReference type="NCBI Taxonomy" id="2516559"/>
    <lineage>
        <taxon>Bacteria</taxon>
        <taxon>Pseudomonadati</taxon>
        <taxon>Bacteroidota</taxon>
        <taxon>Cytophagia</taxon>
        <taxon>Cytophagales</taxon>
        <taxon>Flectobacillaceae</taxon>
        <taxon>Aquirufa</taxon>
    </lineage>
</organism>
<dbReference type="InterPro" id="IPR051782">
    <property type="entry name" value="ABC_Transporter_VariousFunc"/>
</dbReference>
<evidence type="ECO:0000256" key="2">
    <source>
        <dbReference type="ARBA" id="ARBA00022741"/>
    </source>
</evidence>
<evidence type="ECO:0000313" key="6">
    <source>
        <dbReference type="Proteomes" id="UP000293583"/>
    </source>
</evidence>
<dbReference type="SMART" id="SM00382">
    <property type="entry name" value="AAA"/>
    <property type="match status" value="1"/>
</dbReference>
<dbReference type="InterPro" id="IPR003593">
    <property type="entry name" value="AAA+_ATPase"/>
</dbReference>
<comment type="caution">
    <text evidence="5">The sequence shown here is derived from an EMBL/GenBank/DDBJ whole genome shotgun (WGS) entry which is preliminary data.</text>
</comment>
<dbReference type="PANTHER" id="PTHR42939:SF1">
    <property type="entry name" value="ABC TRANSPORTER ATP-BINDING PROTEIN ALBC-RELATED"/>
    <property type="match status" value="1"/>
</dbReference>
<dbReference type="InterPro" id="IPR027417">
    <property type="entry name" value="P-loop_NTPase"/>
</dbReference>
<gene>
    <name evidence="5" type="ORF">EWU20_03445</name>
</gene>
<evidence type="ECO:0000259" key="4">
    <source>
        <dbReference type="PROSITE" id="PS50893"/>
    </source>
</evidence>
<reference evidence="5 6" key="1">
    <citation type="submission" date="2019-02" db="EMBL/GenBank/DDBJ databases">
        <title>Genome of a new Bacteroidetes strain.</title>
        <authorList>
            <person name="Pitt A."/>
        </authorList>
    </citation>
    <scope>NUCLEOTIDE SEQUENCE [LARGE SCALE GENOMIC DNA]</scope>
    <source>
        <strain evidence="5 6">103A-SOEBACH</strain>
    </source>
</reference>
<dbReference type="PROSITE" id="PS50893">
    <property type="entry name" value="ABC_TRANSPORTER_2"/>
    <property type="match status" value="1"/>
</dbReference>
<dbReference type="AlphaFoldDB" id="A0A4Q9BFB6"/>
<keyword evidence="2" id="KW-0547">Nucleotide-binding</keyword>
<name>A0A4Q9BFB6_9BACT</name>